<comment type="caution">
    <text evidence="1">The sequence shown here is derived from an EMBL/GenBank/DDBJ whole genome shotgun (WGS) entry which is preliminary data.</text>
</comment>
<reference evidence="1 2" key="1">
    <citation type="journal article" date="2023" name="Plants (Basel)">
        <title>Bridging the Gap: Combining Genomics and Transcriptomics Approaches to Understand Stylosanthes scabra, an Orphan Legume from the Brazilian Caatinga.</title>
        <authorList>
            <person name="Ferreira-Neto J.R.C."/>
            <person name="da Silva M.D."/>
            <person name="Binneck E."/>
            <person name="de Melo N.F."/>
            <person name="da Silva R.H."/>
            <person name="de Melo A.L.T.M."/>
            <person name="Pandolfi V."/>
            <person name="Bustamante F.O."/>
            <person name="Brasileiro-Vidal A.C."/>
            <person name="Benko-Iseppon A.M."/>
        </authorList>
    </citation>
    <scope>NUCLEOTIDE SEQUENCE [LARGE SCALE GENOMIC DNA]</scope>
    <source>
        <tissue evidence="1">Leaves</tissue>
    </source>
</reference>
<proteinExistence type="predicted"/>
<protein>
    <submittedName>
        <fullName evidence="1">Uncharacterized protein</fullName>
    </submittedName>
</protein>
<gene>
    <name evidence="1" type="ORF">PIB30_002902</name>
</gene>
<name>A0ABU6U311_9FABA</name>
<evidence type="ECO:0000313" key="2">
    <source>
        <dbReference type="Proteomes" id="UP001341840"/>
    </source>
</evidence>
<sequence>MGLDARKRISHIYYKVLVVVVSSGVKYDCLSIESDEDLQVLFHCRQQYLEVQTTKLYIETDDVGVSSGGSILHPQPVHAGGTHVPLPMHSPVIERVASPSFDVNLQEDNDDACHLGDNHSFDELAVAMAGMLRPPSP</sequence>
<accession>A0ABU6U311</accession>
<dbReference type="EMBL" id="JASCZI010120834">
    <property type="protein sequence ID" value="MED6155174.1"/>
    <property type="molecule type" value="Genomic_DNA"/>
</dbReference>
<evidence type="ECO:0000313" key="1">
    <source>
        <dbReference type="EMBL" id="MED6155174.1"/>
    </source>
</evidence>
<dbReference type="Proteomes" id="UP001341840">
    <property type="component" value="Unassembled WGS sequence"/>
</dbReference>
<keyword evidence="2" id="KW-1185">Reference proteome</keyword>
<organism evidence="1 2">
    <name type="scientific">Stylosanthes scabra</name>
    <dbReference type="NCBI Taxonomy" id="79078"/>
    <lineage>
        <taxon>Eukaryota</taxon>
        <taxon>Viridiplantae</taxon>
        <taxon>Streptophyta</taxon>
        <taxon>Embryophyta</taxon>
        <taxon>Tracheophyta</taxon>
        <taxon>Spermatophyta</taxon>
        <taxon>Magnoliopsida</taxon>
        <taxon>eudicotyledons</taxon>
        <taxon>Gunneridae</taxon>
        <taxon>Pentapetalae</taxon>
        <taxon>rosids</taxon>
        <taxon>fabids</taxon>
        <taxon>Fabales</taxon>
        <taxon>Fabaceae</taxon>
        <taxon>Papilionoideae</taxon>
        <taxon>50 kb inversion clade</taxon>
        <taxon>dalbergioids sensu lato</taxon>
        <taxon>Dalbergieae</taxon>
        <taxon>Pterocarpus clade</taxon>
        <taxon>Stylosanthes</taxon>
    </lineage>
</organism>